<proteinExistence type="predicted"/>
<gene>
    <name evidence="1" type="ORF">JYP53_03840</name>
</gene>
<sequence>MFFFPCPLFINPFDARAMLVACAQADKRKRLIHHVFKFAWFEEHQIQENGWGLIRITGEYLDSPVNQYGEPAKGKLFGPFDQGRYGIARTLRWEIKRLKKAEPEINPGSSWLDRLKQLTQVRIPSEAEIAALPDDPAYVWEKLSGEAHPPPWSSVNNCTGTLRSVSN</sequence>
<reference evidence="1 2" key="1">
    <citation type="submission" date="2021-02" db="EMBL/GenBank/DDBJ databases">
        <title>PHA producing bacteria isolated from coastal sediment in Guangdong, Shenzhen.</title>
        <authorList>
            <person name="Zheng W."/>
            <person name="Yu S."/>
            <person name="Huang Y."/>
        </authorList>
    </citation>
    <scope>NUCLEOTIDE SEQUENCE [LARGE SCALE GENOMIC DNA]</scope>
    <source>
        <strain evidence="1 2">TN21-5</strain>
    </source>
</reference>
<accession>A0ABS3BBN8</accession>
<evidence type="ECO:0000313" key="1">
    <source>
        <dbReference type="EMBL" id="MBN7769034.1"/>
    </source>
</evidence>
<dbReference type="EMBL" id="JAFKDB010000008">
    <property type="protein sequence ID" value="MBN7769034.1"/>
    <property type="molecule type" value="Genomic_DNA"/>
</dbReference>
<organism evidence="1 2">
    <name type="scientific">Marinobacter daepoensis</name>
    <dbReference type="NCBI Taxonomy" id="262077"/>
    <lineage>
        <taxon>Bacteria</taxon>
        <taxon>Pseudomonadati</taxon>
        <taxon>Pseudomonadota</taxon>
        <taxon>Gammaproteobacteria</taxon>
        <taxon>Pseudomonadales</taxon>
        <taxon>Marinobacteraceae</taxon>
        <taxon>Marinobacter</taxon>
    </lineage>
</organism>
<dbReference type="Proteomes" id="UP000664344">
    <property type="component" value="Unassembled WGS sequence"/>
</dbReference>
<evidence type="ECO:0000313" key="2">
    <source>
        <dbReference type="Proteomes" id="UP000664344"/>
    </source>
</evidence>
<comment type="caution">
    <text evidence="1">The sequence shown here is derived from an EMBL/GenBank/DDBJ whole genome shotgun (WGS) entry which is preliminary data.</text>
</comment>
<name>A0ABS3BBN8_9GAMM</name>
<keyword evidence="2" id="KW-1185">Reference proteome</keyword>
<dbReference type="RefSeq" id="WP_206556757.1">
    <property type="nucleotide sequence ID" value="NZ_JAFKDB010000008.1"/>
</dbReference>
<protein>
    <submittedName>
        <fullName evidence="1">Uncharacterized protein</fullName>
    </submittedName>
</protein>